<dbReference type="EMBL" id="LHQQ01000127">
    <property type="protein sequence ID" value="KOS41586.1"/>
    <property type="molecule type" value="Genomic_DNA"/>
</dbReference>
<proteinExistence type="predicted"/>
<evidence type="ECO:0000313" key="1">
    <source>
        <dbReference type="EMBL" id="KOS41586.1"/>
    </source>
</evidence>
<reference evidence="1 2" key="1">
    <citation type="submission" date="2015-08" db="EMBL/GenBank/DDBJ databases">
        <title>Genome sequencing of Penicillium nordicum.</title>
        <authorList>
            <person name="Nguyen H.D."/>
            <person name="Seifert K.A."/>
        </authorList>
    </citation>
    <scope>NUCLEOTIDE SEQUENCE [LARGE SCALE GENOMIC DNA]</scope>
    <source>
        <strain evidence="1 2">DAOMC 185683</strain>
    </source>
</reference>
<dbReference type="AlphaFoldDB" id="A0A0M8NY04"/>
<keyword evidence="2" id="KW-1185">Reference proteome</keyword>
<evidence type="ECO:0000313" key="2">
    <source>
        <dbReference type="Proteomes" id="UP000037696"/>
    </source>
</evidence>
<sequence length="108" mass="12701">MFLSLFLCPPIRRLHHNFGYPSYKGCPTPANTTEIREKKILCTLINADALSHEWLAPASKRNVEKEMCEKRWVETREGKEKEVGIKPAIFRRPRKSSKHERVIKLQVW</sequence>
<comment type="caution">
    <text evidence="1">The sequence shown here is derived from an EMBL/GenBank/DDBJ whole genome shotgun (WGS) entry which is preliminary data.</text>
</comment>
<dbReference type="Proteomes" id="UP000037696">
    <property type="component" value="Unassembled WGS sequence"/>
</dbReference>
<name>A0A0M8NY04_9EURO</name>
<organism evidence="1 2">
    <name type="scientific">Penicillium nordicum</name>
    <dbReference type="NCBI Taxonomy" id="229535"/>
    <lineage>
        <taxon>Eukaryota</taxon>
        <taxon>Fungi</taxon>
        <taxon>Dikarya</taxon>
        <taxon>Ascomycota</taxon>
        <taxon>Pezizomycotina</taxon>
        <taxon>Eurotiomycetes</taxon>
        <taxon>Eurotiomycetidae</taxon>
        <taxon>Eurotiales</taxon>
        <taxon>Aspergillaceae</taxon>
        <taxon>Penicillium</taxon>
    </lineage>
</organism>
<gene>
    <name evidence="1" type="ORF">ACN38_g7509</name>
</gene>
<protein>
    <submittedName>
        <fullName evidence="1">Uncharacterized protein</fullName>
    </submittedName>
</protein>
<accession>A0A0M8NY04</accession>